<dbReference type="EMBL" id="JACEFO010002928">
    <property type="protein sequence ID" value="KAF8645956.1"/>
    <property type="molecule type" value="Genomic_DNA"/>
</dbReference>
<dbReference type="OrthoDB" id="684339at2759"/>
<name>A0A835DUA7_9POAL</name>
<sequence length="98" mass="11279">MLHMIAKCSYSAQVWNIMATGTDFQIPPPTGIRRVIGWELISSTGLTHAHTQLIIYTLWNLWKERCRRVFDNKTLSPIDLARVIKEEIAAEQLATRQN</sequence>
<keyword evidence="2" id="KW-1185">Reference proteome</keyword>
<gene>
    <name evidence="1" type="ORF">HU200_066047</name>
</gene>
<evidence type="ECO:0000313" key="2">
    <source>
        <dbReference type="Proteomes" id="UP000636709"/>
    </source>
</evidence>
<dbReference type="AlphaFoldDB" id="A0A835DUA7"/>
<dbReference type="Proteomes" id="UP000636709">
    <property type="component" value="Unassembled WGS sequence"/>
</dbReference>
<reference evidence="1" key="1">
    <citation type="submission" date="2020-07" db="EMBL/GenBank/DDBJ databases">
        <title>Genome sequence and genetic diversity analysis of an under-domesticated orphan crop, white fonio (Digitaria exilis).</title>
        <authorList>
            <person name="Bennetzen J.L."/>
            <person name="Chen S."/>
            <person name="Ma X."/>
            <person name="Wang X."/>
            <person name="Yssel A.E.J."/>
            <person name="Chaluvadi S.R."/>
            <person name="Johnson M."/>
            <person name="Gangashetty P."/>
            <person name="Hamidou F."/>
            <person name="Sanogo M.D."/>
            <person name="Zwaenepoel A."/>
            <person name="Wallace J."/>
            <person name="Van De Peer Y."/>
            <person name="Van Deynze A."/>
        </authorList>
    </citation>
    <scope>NUCLEOTIDE SEQUENCE</scope>
    <source>
        <tissue evidence="1">Leaves</tissue>
    </source>
</reference>
<organism evidence="1 2">
    <name type="scientific">Digitaria exilis</name>
    <dbReference type="NCBI Taxonomy" id="1010633"/>
    <lineage>
        <taxon>Eukaryota</taxon>
        <taxon>Viridiplantae</taxon>
        <taxon>Streptophyta</taxon>
        <taxon>Embryophyta</taxon>
        <taxon>Tracheophyta</taxon>
        <taxon>Spermatophyta</taxon>
        <taxon>Magnoliopsida</taxon>
        <taxon>Liliopsida</taxon>
        <taxon>Poales</taxon>
        <taxon>Poaceae</taxon>
        <taxon>PACMAD clade</taxon>
        <taxon>Panicoideae</taxon>
        <taxon>Panicodae</taxon>
        <taxon>Paniceae</taxon>
        <taxon>Anthephorinae</taxon>
        <taxon>Digitaria</taxon>
    </lineage>
</organism>
<evidence type="ECO:0000313" key="1">
    <source>
        <dbReference type="EMBL" id="KAF8645956.1"/>
    </source>
</evidence>
<protein>
    <submittedName>
        <fullName evidence="1">Uncharacterized protein</fullName>
    </submittedName>
</protein>
<proteinExistence type="predicted"/>
<accession>A0A835DUA7</accession>
<comment type="caution">
    <text evidence="1">The sequence shown here is derived from an EMBL/GenBank/DDBJ whole genome shotgun (WGS) entry which is preliminary data.</text>
</comment>